<dbReference type="AlphaFoldDB" id="A0A0B7HTM2"/>
<dbReference type="Proteomes" id="UP000045051">
    <property type="component" value="Unassembled WGS sequence"/>
</dbReference>
<reference evidence="1 2" key="1">
    <citation type="submission" date="2015-01" db="EMBL/GenBank/DDBJ databases">
        <authorList>
            <person name="MANFREDI Pablo"/>
        </authorList>
    </citation>
    <scope>NUCLEOTIDE SEQUENCE [LARGE SCALE GENOMIC DNA]</scope>
    <source>
        <strain evidence="1 2">CcD38</strain>
    </source>
</reference>
<accession>A0A0B7HTM2</accession>
<dbReference type="EMBL" id="CDOI01000101">
    <property type="protein sequence ID" value="CEN44713.1"/>
    <property type="molecule type" value="Genomic_DNA"/>
</dbReference>
<sequence>MKTGIFYVISLGETQENYQPLIRLFEPFFDLFEVEKETYHFHKLDLKTP</sequence>
<dbReference type="RefSeq" id="WP_156129753.1">
    <property type="nucleotide sequence ID" value="NZ_CDOI01000101.1"/>
</dbReference>
<proteinExistence type="predicted"/>
<keyword evidence="2" id="KW-1185">Reference proteome</keyword>
<name>A0A0B7HTM2_9FLAO</name>
<organism evidence="1 2">
    <name type="scientific">Capnocytophaga canis</name>
    <dbReference type="NCBI Taxonomy" id="1848903"/>
    <lineage>
        <taxon>Bacteria</taxon>
        <taxon>Pseudomonadati</taxon>
        <taxon>Bacteroidota</taxon>
        <taxon>Flavobacteriia</taxon>
        <taxon>Flavobacteriales</taxon>
        <taxon>Flavobacteriaceae</taxon>
        <taxon>Capnocytophaga</taxon>
    </lineage>
</organism>
<protein>
    <submittedName>
        <fullName evidence="1">Uncharacterized protein</fullName>
    </submittedName>
</protein>
<gene>
    <name evidence="1" type="ORF">CCAND38_190054</name>
</gene>
<evidence type="ECO:0000313" key="1">
    <source>
        <dbReference type="EMBL" id="CEN44713.1"/>
    </source>
</evidence>
<evidence type="ECO:0000313" key="2">
    <source>
        <dbReference type="Proteomes" id="UP000045051"/>
    </source>
</evidence>